<protein>
    <submittedName>
        <fullName evidence="6">FG-GAP repeat protein</fullName>
    </submittedName>
</protein>
<dbReference type="OrthoDB" id="9802318at2"/>
<evidence type="ECO:0000256" key="3">
    <source>
        <dbReference type="ARBA" id="ARBA00022989"/>
    </source>
</evidence>
<accession>A0A5C6B4V6</accession>
<keyword evidence="2" id="KW-0812">Transmembrane</keyword>
<feature type="signal peptide" evidence="5">
    <location>
        <begin position="1"/>
        <end position="27"/>
    </location>
</feature>
<evidence type="ECO:0000256" key="2">
    <source>
        <dbReference type="ARBA" id="ARBA00022692"/>
    </source>
</evidence>
<proteinExistence type="predicted"/>
<dbReference type="Gene3D" id="2.130.10.10">
    <property type="entry name" value="YVTN repeat-like/Quinoprotein amine dehydrogenase"/>
    <property type="match status" value="2"/>
</dbReference>
<dbReference type="InterPro" id="IPR015943">
    <property type="entry name" value="WD40/YVTN_repeat-like_dom_sf"/>
</dbReference>
<dbReference type="EMBL" id="SJPP01000003">
    <property type="protein sequence ID" value="TWU07335.1"/>
    <property type="molecule type" value="Genomic_DNA"/>
</dbReference>
<keyword evidence="4" id="KW-0472">Membrane</keyword>
<evidence type="ECO:0000313" key="7">
    <source>
        <dbReference type="Proteomes" id="UP000320735"/>
    </source>
</evidence>
<keyword evidence="7" id="KW-1185">Reference proteome</keyword>
<name>A0A5C6B4V6_9PLAN</name>
<keyword evidence="5" id="KW-0732">Signal</keyword>
<dbReference type="InterPro" id="IPR028994">
    <property type="entry name" value="Integrin_alpha_N"/>
</dbReference>
<evidence type="ECO:0000256" key="4">
    <source>
        <dbReference type="ARBA" id="ARBA00023136"/>
    </source>
</evidence>
<evidence type="ECO:0000313" key="6">
    <source>
        <dbReference type="EMBL" id="TWU07335.1"/>
    </source>
</evidence>
<gene>
    <name evidence="6" type="ORF">CA54_57410</name>
</gene>
<organism evidence="6 7">
    <name type="scientific">Symmachiella macrocystis</name>
    <dbReference type="NCBI Taxonomy" id="2527985"/>
    <lineage>
        <taxon>Bacteria</taxon>
        <taxon>Pseudomonadati</taxon>
        <taxon>Planctomycetota</taxon>
        <taxon>Planctomycetia</taxon>
        <taxon>Planctomycetales</taxon>
        <taxon>Planctomycetaceae</taxon>
        <taxon>Symmachiella</taxon>
    </lineage>
</organism>
<dbReference type="Proteomes" id="UP000320735">
    <property type="component" value="Unassembled WGS sequence"/>
</dbReference>
<reference evidence="6 7" key="1">
    <citation type="submission" date="2019-02" db="EMBL/GenBank/DDBJ databases">
        <title>Deep-cultivation of Planctomycetes and their phenomic and genomic characterization uncovers novel biology.</title>
        <authorList>
            <person name="Wiegand S."/>
            <person name="Jogler M."/>
            <person name="Boedeker C."/>
            <person name="Pinto D."/>
            <person name="Vollmers J."/>
            <person name="Rivas-Marin E."/>
            <person name="Kohn T."/>
            <person name="Peeters S.H."/>
            <person name="Heuer A."/>
            <person name="Rast P."/>
            <person name="Oberbeckmann S."/>
            <person name="Bunk B."/>
            <person name="Jeske O."/>
            <person name="Meyerdierks A."/>
            <person name="Storesund J.E."/>
            <person name="Kallscheuer N."/>
            <person name="Luecker S."/>
            <person name="Lage O.M."/>
            <person name="Pohl T."/>
            <person name="Merkel B.J."/>
            <person name="Hornburger P."/>
            <person name="Mueller R.-W."/>
            <person name="Bruemmer F."/>
            <person name="Labrenz M."/>
            <person name="Spormann A.M."/>
            <person name="Op Den Camp H."/>
            <person name="Overmann J."/>
            <person name="Amann R."/>
            <person name="Jetten M.S.M."/>
            <person name="Mascher T."/>
            <person name="Medema M.H."/>
            <person name="Devos D.P."/>
            <person name="Kaster A.-K."/>
            <person name="Ovreas L."/>
            <person name="Rohde M."/>
            <person name="Galperin M.Y."/>
            <person name="Jogler C."/>
        </authorList>
    </citation>
    <scope>NUCLEOTIDE SEQUENCE [LARGE SCALE GENOMIC DNA]</scope>
    <source>
        <strain evidence="6 7">CA54</strain>
    </source>
</reference>
<sequence precursor="true">MPVVRTFILGSLVFMATAHVCLLSAAAAEPEWPGQWPCYRRDRFLTGFAPGQGRITQPEIKWRKFLGQWSTRVALHTTIADQNAELAIDDTALSQPLPAGWTVPPTTYDLRGDGRQQRIVVQGQQATIFDAAGKVLWQHTFEHPIAQYVVGRFLPGEAGSQVVFWGVKARERVVYNGGYCFDFKDGFDKAEQVWEVEVDRNPQAPQLHAADMDGDGDDEAVLVTWYRAIVFDGRTGAVQMECENAAHRNYGYSRIVNIDDDPFPEIVILCDFVLHVDYIDNDGQKMWKPWEGQYEYSTARDEILRVPHDPIVDVDGDGELEMVYNLFNIPADGHWRMIVRDIKSGRVEMSLADKYVHDIVDLDGDGALELLCDHVPLRQRTLYSPIEIARIRDGEYATVHKFPRGRWLRYAQPLPGNSRSMAVDANLAVARGDVDGDGKLEVLLSLDEDQNRRAEALLAVGLDRDEQFAVKWKINPPEQTRFTVEQFRDIDGDQRAEAIVQLEHRPGKMESQGAAATLVSRQPQGGRFSFPIAVNLDDTPGAELLLQNSREEIVALSAPDGANKLPRTLWTRPGWGEPSTVGYKGSWRGPVATDLDADGQPEILYQDCSPNDLCRLVVLNADGTERWTRTFDEVPYADEDSRLDRFHAGRFNDDDVLDVFLTFHNAGKSSGQSLALDGKTGRTLWHRKHVSDLYPPGERQLFEPKNDRGCFPTKGIVVHDFNSDGFDDLLFLALDYICLINGQTGMSLEPTPFLHSVLSDSWCAYCSPVTVDADGDGVREIFASASFGTVGALTLDWKPLWSVPSSYQTNPLSHEVSVADFDGDGRLEAIVLEHSGDLVAYDVKTGKEDWRNKFEMTKISDQAAADINGDGLPEAIFCRKDTLTALSGQATNGVQRVLWTLKLSREAGPPIIADVDGDSFLEIVVCTSDGFVNVIGQSGESN</sequence>
<keyword evidence="3" id="KW-1133">Transmembrane helix</keyword>
<evidence type="ECO:0000256" key="1">
    <source>
        <dbReference type="ARBA" id="ARBA00004167"/>
    </source>
</evidence>
<evidence type="ECO:0000256" key="5">
    <source>
        <dbReference type="SAM" id="SignalP"/>
    </source>
</evidence>
<dbReference type="GO" id="GO:0016020">
    <property type="term" value="C:membrane"/>
    <property type="evidence" value="ECO:0007669"/>
    <property type="project" value="UniProtKB-SubCell"/>
</dbReference>
<feature type="chain" id="PRO_5023082198" evidence="5">
    <location>
        <begin position="28"/>
        <end position="942"/>
    </location>
</feature>
<dbReference type="PANTHER" id="PTHR21419">
    <property type="match status" value="1"/>
</dbReference>
<dbReference type="PANTHER" id="PTHR21419:SF30">
    <property type="entry name" value="IG-LIKE DOMAIN-CONTAINING PROTEIN"/>
    <property type="match status" value="1"/>
</dbReference>
<dbReference type="AlphaFoldDB" id="A0A5C6B4V6"/>
<dbReference type="SUPFAM" id="SSF69318">
    <property type="entry name" value="Integrin alpha N-terminal domain"/>
    <property type="match status" value="3"/>
</dbReference>
<dbReference type="InterPro" id="IPR045232">
    <property type="entry name" value="FAM234"/>
</dbReference>
<comment type="caution">
    <text evidence="6">The sequence shown here is derived from an EMBL/GenBank/DDBJ whole genome shotgun (WGS) entry which is preliminary data.</text>
</comment>
<dbReference type="RefSeq" id="WP_146374111.1">
    <property type="nucleotide sequence ID" value="NZ_SJPP01000003.1"/>
</dbReference>
<comment type="subcellular location">
    <subcellularLocation>
        <location evidence="1">Membrane</location>
        <topology evidence="1">Single-pass membrane protein</topology>
    </subcellularLocation>
</comment>